<protein>
    <submittedName>
        <fullName evidence="1">Uncharacterized protein</fullName>
    </submittedName>
</protein>
<dbReference type="EMBL" id="LXQA010338275">
    <property type="protein sequence ID" value="MCI44999.1"/>
    <property type="molecule type" value="Genomic_DNA"/>
</dbReference>
<dbReference type="AlphaFoldDB" id="A0A392S8I3"/>
<keyword evidence="2" id="KW-1185">Reference proteome</keyword>
<reference evidence="1 2" key="1">
    <citation type="journal article" date="2018" name="Front. Plant Sci.">
        <title>Red Clover (Trifolium pratense) and Zigzag Clover (T. medium) - A Picture of Genomic Similarities and Differences.</title>
        <authorList>
            <person name="Dluhosova J."/>
            <person name="Istvanek J."/>
            <person name="Nedelnik J."/>
            <person name="Repkova J."/>
        </authorList>
    </citation>
    <scope>NUCLEOTIDE SEQUENCE [LARGE SCALE GENOMIC DNA]</scope>
    <source>
        <strain evidence="2">cv. 10/8</strain>
        <tissue evidence="1">Leaf</tissue>
    </source>
</reference>
<evidence type="ECO:0000313" key="1">
    <source>
        <dbReference type="EMBL" id="MCI44999.1"/>
    </source>
</evidence>
<name>A0A392S8I3_9FABA</name>
<evidence type="ECO:0000313" key="2">
    <source>
        <dbReference type="Proteomes" id="UP000265520"/>
    </source>
</evidence>
<accession>A0A392S8I3</accession>
<proteinExistence type="predicted"/>
<organism evidence="1 2">
    <name type="scientific">Trifolium medium</name>
    <dbReference type="NCBI Taxonomy" id="97028"/>
    <lineage>
        <taxon>Eukaryota</taxon>
        <taxon>Viridiplantae</taxon>
        <taxon>Streptophyta</taxon>
        <taxon>Embryophyta</taxon>
        <taxon>Tracheophyta</taxon>
        <taxon>Spermatophyta</taxon>
        <taxon>Magnoliopsida</taxon>
        <taxon>eudicotyledons</taxon>
        <taxon>Gunneridae</taxon>
        <taxon>Pentapetalae</taxon>
        <taxon>rosids</taxon>
        <taxon>fabids</taxon>
        <taxon>Fabales</taxon>
        <taxon>Fabaceae</taxon>
        <taxon>Papilionoideae</taxon>
        <taxon>50 kb inversion clade</taxon>
        <taxon>NPAAA clade</taxon>
        <taxon>Hologalegina</taxon>
        <taxon>IRL clade</taxon>
        <taxon>Trifolieae</taxon>
        <taxon>Trifolium</taxon>
    </lineage>
</organism>
<sequence length="53" mass="5998">MLSAYGPIAKEIIPLNRRAGHNNEKPTKTRSTYDLLGAIVTFNIRMMSIYRSS</sequence>
<comment type="caution">
    <text evidence="1">The sequence shown here is derived from an EMBL/GenBank/DDBJ whole genome shotgun (WGS) entry which is preliminary data.</text>
</comment>
<dbReference type="Proteomes" id="UP000265520">
    <property type="component" value="Unassembled WGS sequence"/>
</dbReference>